<evidence type="ECO:0008006" key="6">
    <source>
        <dbReference type="Google" id="ProtNLM"/>
    </source>
</evidence>
<dbReference type="SUPFAM" id="SSF48662">
    <property type="entry name" value="Ribosomal protein L39e"/>
    <property type="match status" value="1"/>
</dbReference>
<keyword evidence="5" id="KW-1185">Reference proteome</keyword>
<comment type="caution">
    <text evidence="4">The sequence shown here is derived from an EMBL/GenBank/DDBJ whole genome shotgun (WGS) entry which is preliminary data.</text>
</comment>
<proteinExistence type="inferred from homology"/>
<dbReference type="FunFam" id="1.10.1620.10:FF:000001">
    <property type="entry name" value="60S ribosomal protein-like L39"/>
    <property type="match status" value="1"/>
</dbReference>
<evidence type="ECO:0000256" key="1">
    <source>
        <dbReference type="ARBA" id="ARBA00009339"/>
    </source>
</evidence>
<evidence type="ECO:0000313" key="5">
    <source>
        <dbReference type="Proteomes" id="UP000233551"/>
    </source>
</evidence>
<dbReference type="PANTHER" id="PTHR19970:SF0">
    <property type="entry name" value="LARGE RIBOSOMAL SUBUNIT PROTEIN EL39"/>
    <property type="match status" value="1"/>
</dbReference>
<sequence>MVKLPKKLGVCTDIRVLRTGIGTDIRNRMLLSVARLSSPTLHSSSSTSLASRLQLLFVACLLFPTLRLRLSLKLPFPLSHKTFRIKKKLAKKMRQNRPIPHWIRMRTDNTIRFRAGSGFMIQQGWFRFRDSTGLVPVP</sequence>
<dbReference type="AlphaFoldDB" id="A0A2I0KSA1"/>
<dbReference type="Pfam" id="PF00832">
    <property type="entry name" value="Ribosomal_L39"/>
    <property type="match status" value="1"/>
</dbReference>
<accession>A0A2I0KSA1</accession>
<dbReference type="EMBL" id="PGOL01000385">
    <property type="protein sequence ID" value="PKI71341.1"/>
    <property type="molecule type" value="Genomic_DNA"/>
</dbReference>
<dbReference type="GO" id="GO:0006412">
    <property type="term" value="P:translation"/>
    <property type="evidence" value="ECO:0007669"/>
    <property type="project" value="InterPro"/>
</dbReference>
<dbReference type="InterPro" id="IPR023626">
    <property type="entry name" value="Ribosomal_eL39_dom_sf"/>
</dbReference>
<name>A0A2I0KSA1_PUNGR</name>
<dbReference type="GO" id="GO:0022625">
    <property type="term" value="C:cytosolic large ribosomal subunit"/>
    <property type="evidence" value="ECO:0007669"/>
    <property type="project" value="TreeGrafter"/>
</dbReference>
<reference evidence="4 5" key="1">
    <citation type="submission" date="2017-11" db="EMBL/GenBank/DDBJ databases">
        <title>De-novo sequencing of pomegranate (Punica granatum L.) genome.</title>
        <authorList>
            <person name="Akparov Z."/>
            <person name="Amiraslanov A."/>
            <person name="Hajiyeva S."/>
            <person name="Abbasov M."/>
            <person name="Kaur K."/>
            <person name="Hamwieh A."/>
            <person name="Solovyev V."/>
            <person name="Salamov A."/>
            <person name="Braich B."/>
            <person name="Kosarev P."/>
            <person name="Mahmoud A."/>
            <person name="Hajiyev E."/>
            <person name="Babayeva S."/>
            <person name="Izzatullayeva V."/>
            <person name="Mammadov A."/>
            <person name="Mammadov A."/>
            <person name="Sharifova S."/>
            <person name="Ojaghi J."/>
            <person name="Eynullazada K."/>
            <person name="Bayramov B."/>
            <person name="Abdulazimova A."/>
            <person name="Shahmuradov I."/>
        </authorList>
    </citation>
    <scope>NUCLEOTIDE SEQUENCE [LARGE SCALE GENOMIC DNA]</scope>
    <source>
        <strain evidence="5">cv. AG2017</strain>
        <tissue evidence="4">Leaf</tissue>
    </source>
</reference>
<comment type="similarity">
    <text evidence="1">Belongs to the eukaryotic ribosomal protein eL39 family.</text>
</comment>
<protein>
    <recommendedName>
        <fullName evidence="6">60S ribosomal protein L39</fullName>
    </recommendedName>
</protein>
<dbReference type="GO" id="GO:0003735">
    <property type="term" value="F:structural constituent of ribosome"/>
    <property type="evidence" value="ECO:0007669"/>
    <property type="project" value="InterPro"/>
</dbReference>
<dbReference type="Proteomes" id="UP000233551">
    <property type="component" value="Unassembled WGS sequence"/>
</dbReference>
<dbReference type="STRING" id="22663.A0A2I0KSA1"/>
<evidence type="ECO:0000256" key="2">
    <source>
        <dbReference type="ARBA" id="ARBA00022980"/>
    </source>
</evidence>
<keyword evidence="3" id="KW-0687">Ribonucleoprotein</keyword>
<dbReference type="PANTHER" id="PTHR19970">
    <property type="entry name" value="RIBOSOMAL PROTEIN L39E"/>
    <property type="match status" value="1"/>
</dbReference>
<dbReference type="Gene3D" id="1.10.1620.10">
    <property type="entry name" value="Ribosomal protein L39e"/>
    <property type="match status" value="1"/>
</dbReference>
<evidence type="ECO:0000256" key="3">
    <source>
        <dbReference type="ARBA" id="ARBA00023274"/>
    </source>
</evidence>
<gene>
    <name evidence="4" type="ORF">CRG98_008341</name>
</gene>
<dbReference type="InterPro" id="IPR000077">
    <property type="entry name" value="Ribosomal_eL39"/>
</dbReference>
<organism evidence="4 5">
    <name type="scientific">Punica granatum</name>
    <name type="common">Pomegranate</name>
    <dbReference type="NCBI Taxonomy" id="22663"/>
    <lineage>
        <taxon>Eukaryota</taxon>
        <taxon>Viridiplantae</taxon>
        <taxon>Streptophyta</taxon>
        <taxon>Embryophyta</taxon>
        <taxon>Tracheophyta</taxon>
        <taxon>Spermatophyta</taxon>
        <taxon>Magnoliopsida</taxon>
        <taxon>eudicotyledons</taxon>
        <taxon>Gunneridae</taxon>
        <taxon>Pentapetalae</taxon>
        <taxon>rosids</taxon>
        <taxon>malvids</taxon>
        <taxon>Myrtales</taxon>
        <taxon>Lythraceae</taxon>
        <taxon>Punica</taxon>
    </lineage>
</organism>
<evidence type="ECO:0000313" key="4">
    <source>
        <dbReference type="EMBL" id="PKI71341.1"/>
    </source>
</evidence>
<keyword evidence="2" id="KW-0689">Ribosomal protein</keyword>